<organism evidence="1 2">
    <name type="scientific">Hamiltosporidium magnivora</name>
    <dbReference type="NCBI Taxonomy" id="148818"/>
    <lineage>
        <taxon>Eukaryota</taxon>
        <taxon>Fungi</taxon>
        <taxon>Fungi incertae sedis</taxon>
        <taxon>Microsporidia</taxon>
        <taxon>Dubosqiidae</taxon>
        <taxon>Hamiltosporidium</taxon>
    </lineage>
</organism>
<dbReference type="VEuPathDB" id="MicrosporidiaDB:CWI36_1602p0010"/>
<evidence type="ECO:0000313" key="2">
    <source>
        <dbReference type="Proteomes" id="UP000291404"/>
    </source>
</evidence>
<name>A0A4Q9L0R7_9MICR</name>
<dbReference type="EMBL" id="PITI01001602">
    <property type="protein sequence ID" value="TBU00555.1"/>
    <property type="molecule type" value="Genomic_DNA"/>
</dbReference>
<accession>A0A4Q9L0R7</accession>
<dbReference type="VEuPathDB" id="MicrosporidiaDB:CWI39_2934p0010"/>
<dbReference type="Proteomes" id="UP000291404">
    <property type="component" value="Unassembled WGS sequence"/>
</dbReference>
<evidence type="ECO:0000313" key="1">
    <source>
        <dbReference type="EMBL" id="TBU00555.1"/>
    </source>
</evidence>
<dbReference type="AlphaFoldDB" id="A0A4Q9L0R7"/>
<sequence length="591" mass="68911">MNIHVLINITQFLTFNRSAELYFQTLGANTEEIPYINQSLPMFGTPLLYLPVSSYYGPGYYFFNSQAIPSYTGYIGLIGNNISLPCSSSNYNYNTPVIGDNAPLYSQNEHSCNNQVNTNSSVVVTNSVETSYTEEPFERSAYAYTNNSNSTNFKVPVAIENKDSLCNTTNIVPENTSECKDFTDQYMPKRRYAILNRDNMCFLETYQYETFEILQNIYSGRRISRLENLYPLIRNNLKIYLRGVFGYRKDIADIGNNIKTLAEEFSDKIEFKIEFTHNLLALFKSGIFSIFYAKNLPIIYLKPTFLLLTIWIVETIETDIAQANKIFYISWFLQLINATMEYNYSTIKPFIHQDIEGNSRDEFSSIFLKNSNNIYDSFSFMAKYVRNIFEILGKQKLYKIFSHIAAVDFIHFHCDAVFSLEYNCSGIPGIIFDVFILLSDESLDLLNTLIDKYFLFKKMPENNGWRFKAYIANQFKFVSYDNNENIQRLYYDVSLIYNKIFSSHVFFHSCLKNIEGIDFEAWISKNTSNLTRKITGKNLPRYNDYVQFLETCNIFLHYISKVVLNPGLVPKKFKDIILAKLFRRVKIIYFQ</sequence>
<gene>
    <name evidence="1" type="ORF">CWI36_1602p0010</name>
</gene>
<keyword evidence="2" id="KW-1185">Reference proteome</keyword>
<protein>
    <submittedName>
        <fullName evidence="1">Uncharacterized protein</fullName>
    </submittedName>
</protein>
<reference evidence="1 2" key="1">
    <citation type="submission" date="2017-12" db="EMBL/GenBank/DDBJ databases">
        <authorList>
            <person name="Pombert J.-F."/>
            <person name="Haag K.L."/>
            <person name="Ebert D."/>
        </authorList>
    </citation>
    <scope>NUCLEOTIDE SEQUENCE [LARGE SCALE GENOMIC DNA]</scope>
    <source>
        <strain evidence="1">BE-OM-2</strain>
    </source>
</reference>
<comment type="caution">
    <text evidence="1">The sequence shown here is derived from an EMBL/GenBank/DDBJ whole genome shotgun (WGS) entry which is preliminary data.</text>
</comment>
<proteinExistence type="predicted"/>